<proteinExistence type="inferred from homology"/>
<evidence type="ECO:0000313" key="6">
    <source>
        <dbReference type="EnsemblMetazoa" id="PPA28723.1"/>
    </source>
</evidence>
<reference evidence="6" key="2">
    <citation type="submission" date="2022-06" db="UniProtKB">
        <authorList>
            <consortium name="EnsemblMetazoa"/>
        </authorList>
    </citation>
    <scope>IDENTIFICATION</scope>
    <source>
        <strain evidence="6">PS312</strain>
    </source>
</reference>
<dbReference type="GO" id="GO:0005886">
    <property type="term" value="C:plasma membrane"/>
    <property type="evidence" value="ECO:0000318"/>
    <property type="project" value="GO_Central"/>
</dbReference>
<dbReference type="AlphaFoldDB" id="A0A2A6D0Q8"/>
<organism evidence="6 7">
    <name type="scientific">Pristionchus pacificus</name>
    <name type="common">Parasitic nematode worm</name>
    <dbReference type="NCBI Taxonomy" id="54126"/>
    <lineage>
        <taxon>Eukaryota</taxon>
        <taxon>Metazoa</taxon>
        <taxon>Ecdysozoa</taxon>
        <taxon>Nematoda</taxon>
        <taxon>Chromadorea</taxon>
        <taxon>Rhabditida</taxon>
        <taxon>Rhabditina</taxon>
        <taxon>Diplogasteromorpha</taxon>
        <taxon>Diplogasteroidea</taxon>
        <taxon>Neodiplogasteridae</taxon>
        <taxon>Pristionchus</taxon>
    </lineage>
</organism>
<evidence type="ECO:0000256" key="2">
    <source>
        <dbReference type="ARBA" id="ARBA00022692"/>
    </source>
</evidence>
<keyword evidence="7" id="KW-1185">Reference proteome</keyword>
<dbReference type="InterPro" id="IPR017974">
    <property type="entry name" value="Claudin_CS"/>
</dbReference>
<protein>
    <submittedName>
        <fullName evidence="6">Clc-5</fullName>
    </submittedName>
</protein>
<evidence type="ECO:0000256" key="1">
    <source>
        <dbReference type="ARBA" id="ARBA00004141"/>
    </source>
</evidence>
<dbReference type="InterPro" id="IPR050579">
    <property type="entry name" value="PMP-22/EMP/MP20-like"/>
</dbReference>
<evidence type="ECO:0000256" key="4">
    <source>
        <dbReference type="ARBA" id="ARBA00023136"/>
    </source>
</evidence>
<dbReference type="EnsemblMetazoa" id="PPA28723.1">
    <property type="protein sequence ID" value="PPA28723.1"/>
    <property type="gene ID" value="WBGene00118277"/>
</dbReference>
<name>A0A2A6D0Q8_PRIPA</name>
<dbReference type="FunFam" id="1.20.140.150:FF:000042">
    <property type="entry name" value="Clc-like protein 2"/>
    <property type="match status" value="2"/>
</dbReference>
<dbReference type="Pfam" id="PF07062">
    <property type="entry name" value="Clc-like"/>
    <property type="match status" value="2"/>
</dbReference>
<dbReference type="Gene3D" id="1.20.140.150">
    <property type="match status" value="2"/>
</dbReference>
<evidence type="ECO:0000256" key="5">
    <source>
        <dbReference type="ARBA" id="ARBA00060861"/>
    </source>
</evidence>
<dbReference type="Proteomes" id="UP000005239">
    <property type="component" value="Unassembled WGS sequence"/>
</dbReference>
<keyword evidence="4" id="KW-0472">Membrane</keyword>
<dbReference type="InterPro" id="IPR010761">
    <property type="entry name" value="Clc_prot-like"/>
</dbReference>
<gene>
    <name evidence="6" type="primary">WBGene00118277</name>
</gene>
<sequence length="558" mass="63230">MSIYTSQEISSLLHYSMPLPSPSSPKVLIQIPSFVFALIGFIMLWVALATPAWQVTFARELLQWVQNGLWITCQTRPNGMYTCTWMFSQSDFDFYSSPDVSHYRTPAFYQWQRTLLHIFLSVQVSVLIALISFCVSNSSNVQKSAVIVFTVFMTIATLTSFTLLVAFLVLSHMVEYRFYTVSVSGIYEKHIGYSFYLALVASIFFLISVAFSIVYLIRILGDSSASGGLQRMAKGHQSQSTAYTHNSRDDYRMATSNDVLDPTFSFQVASAASILLANFFVFIGVITPAWQIAEDLDANRYVQSGLWSYCQTGAQCWYIFSDNLINYYEKVDVCRFLLIGDCRKKLLRTPYFFGWHYAVLTLLLISMAFGMMAVVSSLIGIFKPMKLRITTIIYDVCVFMAWLLLTIGLAVFMINAEMLESKYLIGIKNTFEKTYGYSFYLAGLGMLILTFSMMIGVILTTMIFFTRGGNAAENAYLEQQREKEDYMATQRSQMATTQYYAPSKNTLPRGDLLSVDVRSVSPTSTAFLPHSPGTHGRFIPVDRGTDTFTPTTRHFYSY</sequence>
<keyword evidence="2" id="KW-0812">Transmembrane</keyword>
<comment type="similarity">
    <text evidence="5">Belongs to the Clc family.</text>
</comment>
<keyword evidence="3" id="KW-1133">Transmembrane helix</keyword>
<evidence type="ECO:0000313" key="7">
    <source>
        <dbReference type="Proteomes" id="UP000005239"/>
    </source>
</evidence>
<comment type="subcellular location">
    <subcellularLocation>
        <location evidence="1">Membrane</location>
        <topology evidence="1">Multi-pass membrane protein</topology>
    </subcellularLocation>
</comment>
<dbReference type="PROSITE" id="PS01346">
    <property type="entry name" value="CLAUDIN"/>
    <property type="match status" value="1"/>
</dbReference>
<reference evidence="7" key="1">
    <citation type="journal article" date="2008" name="Nat. Genet.">
        <title>The Pristionchus pacificus genome provides a unique perspective on nematode lifestyle and parasitism.</title>
        <authorList>
            <person name="Dieterich C."/>
            <person name="Clifton S.W."/>
            <person name="Schuster L.N."/>
            <person name="Chinwalla A."/>
            <person name="Delehaunty K."/>
            <person name="Dinkelacker I."/>
            <person name="Fulton L."/>
            <person name="Fulton R."/>
            <person name="Godfrey J."/>
            <person name="Minx P."/>
            <person name="Mitreva M."/>
            <person name="Roeseler W."/>
            <person name="Tian H."/>
            <person name="Witte H."/>
            <person name="Yang S.P."/>
            <person name="Wilson R.K."/>
            <person name="Sommer R.J."/>
        </authorList>
    </citation>
    <scope>NUCLEOTIDE SEQUENCE [LARGE SCALE GENOMIC DNA]</scope>
    <source>
        <strain evidence="7">PS312</strain>
    </source>
</reference>
<evidence type="ECO:0000256" key="3">
    <source>
        <dbReference type="ARBA" id="ARBA00022989"/>
    </source>
</evidence>
<accession>A0A2A6D0Q8</accession>
<accession>A0A8R1YMW4</accession>
<dbReference type="PANTHER" id="PTHR10671:SF96">
    <property type="entry name" value="CLC-LIKE PROTEIN 5"/>
    <property type="match status" value="1"/>
</dbReference>
<dbReference type="PANTHER" id="PTHR10671">
    <property type="entry name" value="EPITHELIAL MEMBRANE PROTEIN-RELATED"/>
    <property type="match status" value="1"/>
</dbReference>